<comment type="similarity">
    <text evidence="1">Belongs to the FAD-binding monooxygenase family.</text>
</comment>
<evidence type="ECO:0000256" key="2">
    <source>
        <dbReference type="ARBA" id="ARBA00022630"/>
    </source>
</evidence>
<evidence type="ECO:0000313" key="5">
    <source>
        <dbReference type="EMBL" id="MBL7630566.1"/>
    </source>
</evidence>
<comment type="caution">
    <text evidence="5">The sequence shown here is derived from an EMBL/GenBank/DDBJ whole genome shotgun (WGS) entry which is preliminary data.</text>
</comment>
<dbReference type="Proteomes" id="UP000604475">
    <property type="component" value="Unassembled WGS sequence"/>
</dbReference>
<keyword evidence="6" id="KW-1185">Reference proteome</keyword>
<dbReference type="InterPro" id="IPR036188">
    <property type="entry name" value="FAD/NAD-bd_sf"/>
</dbReference>
<evidence type="ECO:0000256" key="1">
    <source>
        <dbReference type="ARBA" id="ARBA00010139"/>
    </source>
</evidence>
<dbReference type="GO" id="GO:0004499">
    <property type="term" value="F:N,N-dimethylaniline monooxygenase activity"/>
    <property type="evidence" value="ECO:0007669"/>
    <property type="project" value="InterPro"/>
</dbReference>
<dbReference type="AlphaFoldDB" id="A0A937RRD8"/>
<keyword evidence="4" id="KW-0560">Oxidoreductase</keyword>
<dbReference type="SUPFAM" id="SSF51905">
    <property type="entry name" value="FAD/NAD(P)-binding domain"/>
    <property type="match status" value="2"/>
</dbReference>
<dbReference type="InterPro" id="IPR051209">
    <property type="entry name" value="FAD-bind_Monooxygenase_sf"/>
</dbReference>
<dbReference type="PANTHER" id="PTHR42877:SF4">
    <property type="entry name" value="FAD_NAD(P)-BINDING DOMAIN-CONTAINING PROTEIN-RELATED"/>
    <property type="match status" value="1"/>
</dbReference>
<accession>A0A937RRD8</accession>
<evidence type="ECO:0000256" key="4">
    <source>
        <dbReference type="ARBA" id="ARBA00023002"/>
    </source>
</evidence>
<gene>
    <name evidence="5" type="ORF">I7412_26075</name>
</gene>
<dbReference type="Gene3D" id="3.50.50.60">
    <property type="entry name" value="FAD/NAD(P)-binding domain"/>
    <property type="match status" value="2"/>
</dbReference>
<proteinExistence type="inferred from homology"/>
<dbReference type="RefSeq" id="WP_203003445.1">
    <property type="nucleotide sequence ID" value="NZ_JADWYU010000248.1"/>
</dbReference>
<dbReference type="PANTHER" id="PTHR42877">
    <property type="entry name" value="L-ORNITHINE N(5)-MONOOXYGENASE-RELATED"/>
    <property type="match status" value="1"/>
</dbReference>
<name>A0A937RRD8_9ACTN</name>
<organism evidence="5 6">
    <name type="scientific">Frankia nepalensis</name>
    <dbReference type="NCBI Taxonomy" id="1836974"/>
    <lineage>
        <taxon>Bacteria</taxon>
        <taxon>Bacillati</taxon>
        <taxon>Actinomycetota</taxon>
        <taxon>Actinomycetes</taxon>
        <taxon>Frankiales</taxon>
        <taxon>Frankiaceae</taxon>
        <taxon>Frankia</taxon>
    </lineage>
</organism>
<dbReference type="GO" id="GO:0050660">
    <property type="term" value="F:flavin adenine dinucleotide binding"/>
    <property type="evidence" value="ECO:0007669"/>
    <property type="project" value="InterPro"/>
</dbReference>
<dbReference type="PRINTS" id="PR00411">
    <property type="entry name" value="PNDRDTASEI"/>
</dbReference>
<dbReference type="GO" id="GO:0050661">
    <property type="term" value="F:NADP binding"/>
    <property type="evidence" value="ECO:0007669"/>
    <property type="project" value="InterPro"/>
</dbReference>
<reference evidence="5" key="1">
    <citation type="submission" date="2020-12" db="EMBL/GenBank/DDBJ databases">
        <title>Genomic characterization of non-nitrogen-fixing Frankia strains.</title>
        <authorList>
            <person name="Carlos-Shanley C."/>
            <person name="Guerra T."/>
            <person name="Hahn D."/>
        </authorList>
    </citation>
    <scope>NUCLEOTIDE SEQUENCE</scope>
    <source>
        <strain evidence="5">CN6</strain>
    </source>
</reference>
<keyword evidence="2" id="KW-0285">Flavoprotein</keyword>
<keyword evidence="3" id="KW-0274">FAD</keyword>
<dbReference type="EMBL" id="JAEACQ010000252">
    <property type="protein sequence ID" value="MBL7630566.1"/>
    <property type="molecule type" value="Genomic_DNA"/>
</dbReference>
<dbReference type="InterPro" id="IPR020946">
    <property type="entry name" value="Flavin_mOase-like"/>
</dbReference>
<protein>
    <submittedName>
        <fullName evidence="5">NAD(P)/FAD-dependent oxidoreductase</fullName>
    </submittedName>
</protein>
<dbReference type="Pfam" id="PF00743">
    <property type="entry name" value="FMO-like"/>
    <property type="match status" value="1"/>
</dbReference>
<sequence length="642" mass="71915">MRLDFTREDIDADDATIRAQAAQAPVAPLLAAVAQLTGEYDLLSDDIRPDPALPWMPPDYGYPSETAARARLSAADALIRYRDRRCPPPVEPDPKQLRALVEFVVAPAAVDDDYLELLQEELALGGDLRAPRWRVATTAPRRRFSVAVIGAGMSGLVAAHRLRQAGVDVRVFEKNTDLGGTWLENSYPGCRVDVPNHLYSYSFAQTGHWPQFNSTQPVLLDYFRSCADEFGLAELISLGTEVVEARWNDQTSRWALRLRDASGAERTHEANAVVSAVGQLNRPSLPDIEGIDSFGGPYFHSARWRHDIDVTGRRVAVIGTGASAVQFVPPLAERAARLTVYQRTAPWLLPVPNYHDDLPAEINWLLRHVPDYARWDRLTTFGRLQEGTLPQTIVDPRWDRSNNSVSAVNDLARRRLTAWYEAVFPDPALRAKVLPTHFYGAKRMIPDSGRYAATLQRPDVTLETAEIGRITPSGIQLADGRHVDHDVIVYGTGFQASRFLTPMRVVGAGGLDLHDWWDGDARAHLGITVPRFPNLFLMYGPNTNIVVNGSIIYFSECAARYITECVGLLLARDAASLDCRPEAHDRYNEWIDAATDERAWGVSDVHTWYRNGKGRIAQNWPFNLYDYWRLTRAPNPADYVLR</sequence>
<evidence type="ECO:0000313" key="6">
    <source>
        <dbReference type="Proteomes" id="UP000604475"/>
    </source>
</evidence>
<evidence type="ECO:0000256" key="3">
    <source>
        <dbReference type="ARBA" id="ARBA00022827"/>
    </source>
</evidence>